<keyword evidence="2" id="KW-0560">Oxidoreductase</keyword>
<dbReference type="PRINTS" id="PR00081">
    <property type="entry name" value="GDHRDH"/>
</dbReference>
<comment type="similarity">
    <text evidence="1 3">Belongs to the short-chain dehydrogenases/reductases (SDR) family.</text>
</comment>
<organism evidence="5 6">
    <name type="scientific">Penicillium freii</name>
    <dbReference type="NCBI Taxonomy" id="48697"/>
    <lineage>
        <taxon>Eukaryota</taxon>
        <taxon>Fungi</taxon>
        <taxon>Dikarya</taxon>
        <taxon>Ascomycota</taxon>
        <taxon>Pezizomycotina</taxon>
        <taxon>Eurotiomycetes</taxon>
        <taxon>Eurotiomycetidae</taxon>
        <taxon>Eurotiales</taxon>
        <taxon>Aspergillaceae</taxon>
        <taxon>Penicillium</taxon>
    </lineage>
</organism>
<dbReference type="InterPro" id="IPR036291">
    <property type="entry name" value="NAD(P)-bd_dom_sf"/>
</dbReference>
<evidence type="ECO:0000256" key="3">
    <source>
        <dbReference type="RuleBase" id="RU000363"/>
    </source>
</evidence>
<dbReference type="AlphaFoldDB" id="A0A101MS30"/>
<accession>A0A101MS30</accession>
<dbReference type="Proteomes" id="UP000055045">
    <property type="component" value="Unassembled WGS sequence"/>
</dbReference>
<evidence type="ECO:0000313" key="5">
    <source>
        <dbReference type="EMBL" id="KUM65607.1"/>
    </source>
</evidence>
<evidence type="ECO:0000313" key="6">
    <source>
        <dbReference type="Proteomes" id="UP000055045"/>
    </source>
</evidence>
<dbReference type="EMBL" id="LLXE01000023">
    <property type="protein sequence ID" value="KUM65607.1"/>
    <property type="molecule type" value="Genomic_DNA"/>
</dbReference>
<dbReference type="GO" id="GO:0016491">
    <property type="term" value="F:oxidoreductase activity"/>
    <property type="evidence" value="ECO:0007669"/>
    <property type="project" value="UniProtKB-KW"/>
</dbReference>
<comment type="caution">
    <text evidence="5">The sequence shown here is derived from an EMBL/GenBank/DDBJ whole genome shotgun (WGS) entry which is preliminary data.</text>
</comment>
<dbReference type="InterPro" id="IPR002347">
    <property type="entry name" value="SDR_fam"/>
</dbReference>
<name>A0A101MS30_PENFR</name>
<dbReference type="PANTHER" id="PTHR43976:SF16">
    <property type="entry name" value="SHORT-CHAIN DEHYDROGENASE_REDUCTASE FAMILY PROTEIN"/>
    <property type="match status" value="1"/>
</dbReference>
<keyword evidence="6" id="KW-1185">Reference proteome</keyword>
<feature type="domain" description="Ketoreductase" evidence="4">
    <location>
        <begin position="15"/>
        <end position="196"/>
    </location>
</feature>
<evidence type="ECO:0000259" key="4">
    <source>
        <dbReference type="SMART" id="SM00822"/>
    </source>
</evidence>
<dbReference type="InterPro" id="IPR051911">
    <property type="entry name" value="SDR_oxidoreductase"/>
</dbReference>
<evidence type="ECO:0000256" key="1">
    <source>
        <dbReference type="ARBA" id="ARBA00006484"/>
    </source>
</evidence>
<dbReference type="SUPFAM" id="SSF51735">
    <property type="entry name" value="NAD(P)-binding Rossmann-fold domains"/>
    <property type="match status" value="1"/>
</dbReference>
<dbReference type="Gene3D" id="3.40.50.720">
    <property type="entry name" value="NAD(P)-binding Rossmann-like Domain"/>
    <property type="match status" value="1"/>
</dbReference>
<sequence length="298" mass="31850">MNPVNTKPYNLPSDATWFITGCSSGIGREVATLVASDPTQRLIATAREPASLSYLPDSQNILKLPLDVDSPESVEKAFTTAAAHFGSSFTLDVVVNNAGYSLSGDTESVTEKEMHDQLETNFFGLVRVTLRALKVMRESDGRGGLIFNISSLAGVCSFPGQSFYHASKWAVEGWTESVAREVHPDWNIHFCLVEPGSVNTNFETSSKKRTAAHPAYVGSSMPARMLEAYVEQNLASGGGVEPADLAKLLLHVAGSGEKIPIYLPVSTTATALITMSLNARLGVVDAVKDLSAVDQKAA</sequence>
<protein>
    <recommendedName>
        <fullName evidence="4">Ketoreductase domain-containing protein</fullName>
    </recommendedName>
</protein>
<reference evidence="5 6" key="1">
    <citation type="submission" date="2015-10" db="EMBL/GenBank/DDBJ databases">
        <title>Genome sequencing of Penicillium freii.</title>
        <authorList>
            <person name="Nguyen H.D."/>
            <person name="Visagie C.M."/>
            <person name="Seifert K.A."/>
        </authorList>
    </citation>
    <scope>NUCLEOTIDE SEQUENCE [LARGE SCALE GENOMIC DNA]</scope>
    <source>
        <strain evidence="5 6">DAOM 242723</strain>
    </source>
</reference>
<dbReference type="PRINTS" id="PR00080">
    <property type="entry name" value="SDRFAMILY"/>
</dbReference>
<dbReference type="PANTHER" id="PTHR43976">
    <property type="entry name" value="SHORT CHAIN DEHYDROGENASE"/>
    <property type="match status" value="1"/>
</dbReference>
<gene>
    <name evidence="5" type="ORF">ACN42_g1451</name>
</gene>
<proteinExistence type="inferred from homology"/>
<dbReference type="SMART" id="SM00822">
    <property type="entry name" value="PKS_KR"/>
    <property type="match status" value="1"/>
</dbReference>
<dbReference type="Pfam" id="PF00106">
    <property type="entry name" value="adh_short"/>
    <property type="match status" value="1"/>
</dbReference>
<evidence type="ECO:0000256" key="2">
    <source>
        <dbReference type="ARBA" id="ARBA00023002"/>
    </source>
</evidence>
<dbReference type="InterPro" id="IPR057326">
    <property type="entry name" value="KR_dom"/>
</dbReference>
<dbReference type="STRING" id="48697.A0A101MS30"/>